<organism evidence="2 3">
    <name type="scientific">Limnohabitans radicicola</name>
    <dbReference type="NCBI Taxonomy" id="2771427"/>
    <lineage>
        <taxon>Bacteria</taxon>
        <taxon>Pseudomonadati</taxon>
        <taxon>Pseudomonadota</taxon>
        <taxon>Betaproteobacteria</taxon>
        <taxon>Burkholderiales</taxon>
        <taxon>Comamonadaceae</taxon>
        <taxon>Limnohabitans</taxon>
    </lineage>
</organism>
<dbReference type="PANTHER" id="PTHR15887:SF1">
    <property type="entry name" value="TRANSMEMBRANE PROTEIN 69"/>
    <property type="match status" value="1"/>
</dbReference>
<evidence type="ECO:0000256" key="1">
    <source>
        <dbReference type="SAM" id="Phobius"/>
    </source>
</evidence>
<evidence type="ECO:0000313" key="2">
    <source>
        <dbReference type="EMBL" id="MBD8051470.1"/>
    </source>
</evidence>
<dbReference type="AlphaFoldDB" id="A0A927IMS1"/>
<dbReference type="EMBL" id="JACYFT010000003">
    <property type="protein sequence ID" value="MBD8051470.1"/>
    <property type="molecule type" value="Genomic_DNA"/>
</dbReference>
<keyword evidence="3" id="KW-1185">Reference proteome</keyword>
<dbReference type="InterPro" id="IPR021836">
    <property type="entry name" value="DUF3429"/>
</dbReference>
<feature type="transmembrane region" description="Helical" evidence="1">
    <location>
        <begin position="90"/>
        <end position="113"/>
    </location>
</feature>
<dbReference type="Proteomes" id="UP000647424">
    <property type="component" value="Unassembled WGS sequence"/>
</dbReference>
<proteinExistence type="predicted"/>
<dbReference type="Pfam" id="PF11911">
    <property type="entry name" value="DUF3429"/>
    <property type="match status" value="1"/>
</dbReference>
<keyword evidence="1" id="KW-1133">Transmembrane helix</keyword>
<sequence length="152" mass="16422">MTPAKHTEDATWVLIRRLGYAGLIPFVFLALCLWAAGPDLHPYVALSMQGYGAVIVSFLGGIHWGVGFRNALITPEAPRIHFTWGVAPTLLAWVGVMMPAFAGLPLLGFVLIGCYVMDRRTWPAAGLAPWLPMRLQLTIVSSLSCFLAAGAT</sequence>
<feature type="transmembrane region" description="Helical" evidence="1">
    <location>
        <begin position="18"/>
        <end position="36"/>
    </location>
</feature>
<feature type="transmembrane region" description="Helical" evidence="1">
    <location>
        <begin position="48"/>
        <end position="69"/>
    </location>
</feature>
<reference evidence="2" key="1">
    <citation type="submission" date="2020-09" db="EMBL/GenBank/DDBJ databases">
        <title>Genome seq and assembly of Limnohabitants sp.</title>
        <authorList>
            <person name="Chhetri G."/>
        </authorList>
    </citation>
    <scope>NUCLEOTIDE SEQUENCE</scope>
    <source>
        <strain evidence="2">JUR4</strain>
    </source>
</reference>
<gene>
    <name evidence="2" type="ORF">IC609_13055</name>
</gene>
<dbReference type="RefSeq" id="WP_191819958.1">
    <property type="nucleotide sequence ID" value="NZ_JACYFT010000003.1"/>
</dbReference>
<keyword evidence="1" id="KW-0472">Membrane</keyword>
<protein>
    <submittedName>
        <fullName evidence="2">DUF3429 domain-containing protein</fullName>
    </submittedName>
</protein>
<accession>A0A927IMS1</accession>
<dbReference type="PANTHER" id="PTHR15887">
    <property type="entry name" value="TRANSMEMBRANE PROTEIN 69"/>
    <property type="match status" value="1"/>
</dbReference>
<name>A0A927IMS1_9BURK</name>
<evidence type="ECO:0000313" key="3">
    <source>
        <dbReference type="Proteomes" id="UP000647424"/>
    </source>
</evidence>
<comment type="caution">
    <text evidence="2">The sequence shown here is derived from an EMBL/GenBank/DDBJ whole genome shotgun (WGS) entry which is preliminary data.</text>
</comment>
<keyword evidence="1" id="KW-0812">Transmembrane</keyword>